<dbReference type="InterPro" id="IPR010121">
    <property type="entry name" value="Pyruvate_phosphate_dikinase"/>
</dbReference>
<protein>
    <recommendedName>
        <fullName evidence="4 11">Pyruvate, phosphate dikinase</fullName>
        <ecNumber evidence="3 11">2.7.9.1</ecNumber>
    </recommendedName>
</protein>
<dbReference type="Pfam" id="PF00391">
    <property type="entry name" value="PEP-utilizers"/>
    <property type="match status" value="1"/>
</dbReference>
<dbReference type="Pfam" id="PF02896">
    <property type="entry name" value="PEP-utilizers_C"/>
    <property type="match status" value="1"/>
</dbReference>
<comment type="catalytic activity">
    <reaction evidence="11">
        <text>pyruvate + phosphate + ATP = phosphoenolpyruvate + AMP + diphosphate + H(+)</text>
        <dbReference type="Rhea" id="RHEA:10756"/>
        <dbReference type="ChEBI" id="CHEBI:15361"/>
        <dbReference type="ChEBI" id="CHEBI:15378"/>
        <dbReference type="ChEBI" id="CHEBI:30616"/>
        <dbReference type="ChEBI" id="CHEBI:33019"/>
        <dbReference type="ChEBI" id="CHEBI:43474"/>
        <dbReference type="ChEBI" id="CHEBI:58702"/>
        <dbReference type="ChEBI" id="CHEBI:456215"/>
        <dbReference type="EC" id="2.7.9.1"/>
    </reaction>
</comment>
<dbReference type="Pfam" id="PF01326">
    <property type="entry name" value="PPDK_N"/>
    <property type="match status" value="3"/>
</dbReference>
<dbReference type="Gene3D" id="3.30.1490.20">
    <property type="entry name" value="ATP-grasp fold, A domain"/>
    <property type="match status" value="1"/>
</dbReference>
<dbReference type="InterPro" id="IPR008279">
    <property type="entry name" value="PEP-util_enz_mobile_dom"/>
</dbReference>
<dbReference type="EC" id="2.7.9.1" evidence="3 11"/>
<evidence type="ECO:0000256" key="3">
    <source>
        <dbReference type="ARBA" id="ARBA00011994"/>
    </source>
</evidence>
<dbReference type="Proteomes" id="UP000727962">
    <property type="component" value="Unassembled WGS sequence"/>
</dbReference>
<dbReference type="InterPro" id="IPR000121">
    <property type="entry name" value="PEP_util_C"/>
</dbReference>
<dbReference type="PIRSF" id="PIRSF000853">
    <property type="entry name" value="PPDK"/>
    <property type="match status" value="1"/>
</dbReference>
<feature type="binding site" evidence="13">
    <location>
        <position position="768"/>
    </location>
    <ligand>
        <name>substrate</name>
    </ligand>
</feature>
<dbReference type="InterPro" id="IPR036637">
    <property type="entry name" value="Phosphohistidine_dom_sf"/>
</dbReference>
<dbReference type="Gene3D" id="1.20.80.30">
    <property type="match status" value="1"/>
</dbReference>
<dbReference type="InterPro" id="IPR040442">
    <property type="entry name" value="Pyrv_kinase-like_dom_sf"/>
</dbReference>
<dbReference type="Gene3D" id="1.10.189.10">
    <property type="entry name" value="Pyruvate Phosphate Dikinase, domain 2"/>
    <property type="match status" value="1"/>
</dbReference>
<dbReference type="InterPro" id="IPR018274">
    <property type="entry name" value="PEP_util_AS"/>
</dbReference>
<keyword evidence="6 14" id="KW-0479">Metal-binding</keyword>
<feature type="binding site" evidence="13">
    <location>
        <position position="548"/>
    </location>
    <ligand>
        <name>substrate</name>
    </ligand>
</feature>
<keyword evidence="7" id="KW-0547">Nucleotide-binding</keyword>
<evidence type="ECO:0000256" key="12">
    <source>
        <dbReference type="PIRSR" id="PIRSR000853-1"/>
    </source>
</evidence>
<dbReference type="SUPFAM" id="SSF52009">
    <property type="entry name" value="Phosphohistidine domain"/>
    <property type="match status" value="1"/>
</dbReference>
<accession>A0A931PVE1</accession>
<evidence type="ECO:0000259" key="16">
    <source>
        <dbReference type="Pfam" id="PF01326"/>
    </source>
</evidence>
<feature type="active site" description="Tele-phosphohistidine intermediate" evidence="12">
    <location>
        <position position="442"/>
    </location>
</feature>
<keyword evidence="5 18" id="KW-0808">Transferase</keyword>
<dbReference type="Gene3D" id="3.20.20.60">
    <property type="entry name" value="Phosphoenolpyruvate-binding domains"/>
    <property type="match status" value="1"/>
</dbReference>
<dbReference type="PANTHER" id="PTHR22931">
    <property type="entry name" value="PHOSPHOENOLPYRUVATE DIKINASE-RELATED"/>
    <property type="match status" value="1"/>
</dbReference>
<comment type="cofactor">
    <cofactor evidence="1 11 14">
        <name>Mg(2+)</name>
        <dbReference type="ChEBI" id="CHEBI:18420"/>
    </cofactor>
</comment>
<organism evidence="18 19">
    <name type="scientific">Fimbriimonas ginsengisoli</name>
    <dbReference type="NCBI Taxonomy" id="1005039"/>
    <lineage>
        <taxon>Bacteria</taxon>
        <taxon>Bacillati</taxon>
        <taxon>Armatimonadota</taxon>
        <taxon>Fimbriimonadia</taxon>
        <taxon>Fimbriimonadales</taxon>
        <taxon>Fimbriimonadaceae</taxon>
        <taxon>Fimbriimonas</taxon>
    </lineage>
</organism>
<dbReference type="InterPro" id="IPR013815">
    <property type="entry name" value="ATP_grasp_subdomain_1"/>
</dbReference>
<dbReference type="NCBIfam" id="TIGR01828">
    <property type="entry name" value="pyru_phos_dikin"/>
    <property type="match status" value="1"/>
</dbReference>
<dbReference type="Gene3D" id="3.50.30.10">
    <property type="entry name" value="Phosphohistidine domain"/>
    <property type="match status" value="1"/>
</dbReference>
<evidence type="ECO:0000256" key="9">
    <source>
        <dbReference type="ARBA" id="ARBA00022840"/>
    </source>
</evidence>
<evidence type="ECO:0000256" key="6">
    <source>
        <dbReference type="ARBA" id="ARBA00022723"/>
    </source>
</evidence>
<dbReference type="InterPro" id="IPR015813">
    <property type="entry name" value="Pyrv/PenolPyrv_kinase-like_dom"/>
</dbReference>
<evidence type="ECO:0000256" key="13">
    <source>
        <dbReference type="PIRSR" id="PIRSR000853-2"/>
    </source>
</evidence>
<proteinExistence type="inferred from homology"/>
<evidence type="ECO:0000313" key="19">
    <source>
        <dbReference type="Proteomes" id="UP000727962"/>
    </source>
</evidence>
<keyword evidence="10 14" id="KW-0460">Magnesium</keyword>
<evidence type="ECO:0000313" key="18">
    <source>
        <dbReference type="EMBL" id="MBI1757542.1"/>
    </source>
</evidence>
<gene>
    <name evidence="18" type="ORF">HYR64_10600</name>
</gene>
<evidence type="ECO:0000256" key="8">
    <source>
        <dbReference type="ARBA" id="ARBA00022777"/>
    </source>
</evidence>
<evidence type="ECO:0000256" key="14">
    <source>
        <dbReference type="PIRSR" id="PIRSR000853-3"/>
    </source>
</evidence>
<sequence length="882" mass="96027">MRDLLGGKGANLAEMANIGLPVPPGFTIATNACTEYYANRQRLPAGLMDEVKAALATVEGDLGKKFGDPAKPLLVSVRSGAKFSMPGMMDTVLNLGLNQETLRGLIKESGNERFAYDANRRFIMMYGNIVLGIDKRRFEGILDETKRRRRVTLDTELSAVDLKNICNEFLALVLTETGEGFPGSPYEQLELAIEAVFRSWQNERAIVYRRQERIPDDIGTAVNIQAMVFGNLGDDCGTGVAFTRDPATGENELYGEYLMNAQGEDVVAGIRTPVPISALRRQSPKLYEEFDAIGRRLEAHYRDVMDLEFTIERGRLFMLQCRAGKRTGPAAVRIAVEMVGENLISKEEAIQRITASHLDQLLHPRLDDNYLTDRGIRPLATGLAASPGAAVGKAVFDADTAERLGNAGEKVILVREETNPDDVNGMLAAQGILTARGGKTSHAAVVARGFGIPCVAGCDALSVDSIERRLSVGTVSIAEGEVISIDGSRGAVYVGSLPLIPPDVSGHLSTLMEWCDSFRVLRVRANADNPRDAAQAVEFGAEGIGLCRTEHMFFEADRLPIVQDMILAKTETQREAALAKLLVSQQADFEGIFEAMDGLPVTIRLIDPPLHEFLPNYEDLVRVTTELRIAVNTLGGQATKDVLEEKEAMLKAVEGMREANPMLGLRGVRLSIIFPGIVAMQTRAILQAAAKLIKAGRSVHPEIMIPLVSTVNELKIVQVQLEAVAKQVVAEQGVEIPYLFGTMIEIPRAALTAGEIAQYAQFFSFGTNDLTQTTFGFSRDDAEGKFLGKYVELKVLPANPFETIDRAGVGQLMKLAMEGGRGQRPDLKCGICGEHGGDPDSIFFCHELGLDYVSCSPYRVPIARLACAQAALNDRVKVTIDK</sequence>
<evidence type="ECO:0000256" key="4">
    <source>
        <dbReference type="ARBA" id="ARBA00020138"/>
    </source>
</evidence>
<feature type="domain" description="Pyruvate phosphate dikinase AMP/ATP-binding" evidence="16">
    <location>
        <begin position="288"/>
        <end position="339"/>
    </location>
</feature>
<feature type="domain" description="Pyruvate phosphate dikinase AMP/ATP-binding" evidence="16">
    <location>
        <begin position="47"/>
        <end position="273"/>
    </location>
</feature>
<feature type="binding site" evidence="13">
    <location>
        <position position="745"/>
    </location>
    <ligand>
        <name>substrate</name>
    </ligand>
</feature>
<keyword evidence="18" id="KW-0670">Pyruvate</keyword>
<feature type="binding site" evidence="13">
    <location>
        <position position="769"/>
    </location>
    <ligand>
        <name>substrate</name>
    </ligand>
</feature>
<dbReference type="PROSITE" id="PS00370">
    <property type="entry name" value="PEP_ENZYMES_PHOS_SITE"/>
    <property type="match status" value="1"/>
</dbReference>
<name>A0A931PVE1_FIMGI</name>
<feature type="binding site" evidence="13">
    <location>
        <position position="767"/>
    </location>
    <ligand>
        <name>substrate</name>
    </ligand>
</feature>
<feature type="domain" description="Pyruvate phosphate dikinase AMP/ATP-binding" evidence="16">
    <location>
        <begin position="3"/>
        <end position="39"/>
    </location>
</feature>
<evidence type="ECO:0000256" key="7">
    <source>
        <dbReference type="ARBA" id="ARBA00022741"/>
    </source>
</evidence>
<reference evidence="18" key="1">
    <citation type="submission" date="2020-07" db="EMBL/GenBank/DDBJ databases">
        <title>Huge and variable diversity of episymbiotic CPR bacteria and DPANN archaea in groundwater ecosystems.</title>
        <authorList>
            <person name="He C.Y."/>
            <person name="Keren R."/>
            <person name="Whittaker M."/>
            <person name="Farag I.F."/>
            <person name="Doudna J."/>
            <person name="Cate J.H.D."/>
            <person name="Banfield J.F."/>
        </authorList>
    </citation>
    <scope>NUCLEOTIDE SEQUENCE</scope>
    <source>
        <strain evidence="18">NC_groundwater_17_Pr7_B-0.1um_64_12</strain>
    </source>
</reference>
<dbReference type="EMBL" id="JACOSL010000064">
    <property type="protein sequence ID" value="MBI1757542.1"/>
    <property type="molecule type" value="Genomic_DNA"/>
</dbReference>
<comment type="caution">
    <text evidence="18">The sequence shown here is derived from an EMBL/GenBank/DDBJ whole genome shotgun (WGS) entry which is preliminary data.</text>
</comment>
<dbReference type="GO" id="GO:0005524">
    <property type="term" value="F:ATP binding"/>
    <property type="evidence" value="ECO:0007669"/>
    <property type="project" value="UniProtKB-UniRule"/>
</dbReference>
<dbReference type="GO" id="GO:0016301">
    <property type="term" value="F:kinase activity"/>
    <property type="evidence" value="ECO:0007669"/>
    <property type="project" value="UniProtKB-UniRule"/>
</dbReference>
<dbReference type="PANTHER" id="PTHR22931:SF9">
    <property type="entry name" value="PYRUVATE, PHOSPHATE DIKINASE 1, CHLOROPLASTIC"/>
    <property type="match status" value="1"/>
</dbReference>
<evidence type="ECO:0000256" key="2">
    <source>
        <dbReference type="ARBA" id="ARBA00007837"/>
    </source>
</evidence>
<dbReference type="SUPFAM" id="SSF56059">
    <property type="entry name" value="Glutathione synthetase ATP-binding domain-like"/>
    <property type="match status" value="1"/>
</dbReference>
<dbReference type="InterPro" id="IPR002192">
    <property type="entry name" value="PPDK_AMP/ATP-bd"/>
</dbReference>
<evidence type="ECO:0000259" key="17">
    <source>
        <dbReference type="Pfam" id="PF02896"/>
    </source>
</evidence>
<feature type="active site" description="Proton donor" evidence="12">
    <location>
        <position position="832"/>
    </location>
</feature>
<dbReference type="NCBIfam" id="NF004531">
    <property type="entry name" value="PRK05878.1"/>
    <property type="match status" value="1"/>
</dbReference>
<keyword evidence="8" id="KW-0418">Kinase</keyword>
<evidence type="ECO:0000256" key="1">
    <source>
        <dbReference type="ARBA" id="ARBA00001946"/>
    </source>
</evidence>
<dbReference type="GO" id="GO:0050242">
    <property type="term" value="F:pyruvate, phosphate dikinase activity"/>
    <property type="evidence" value="ECO:0007669"/>
    <property type="project" value="UniProtKB-UniRule"/>
</dbReference>
<evidence type="ECO:0000256" key="11">
    <source>
        <dbReference type="PIRNR" id="PIRNR000853"/>
    </source>
</evidence>
<dbReference type="AlphaFoldDB" id="A0A931PVE1"/>
<feature type="binding site" evidence="14">
    <location>
        <position position="745"/>
    </location>
    <ligand>
        <name>Mg(2+)</name>
        <dbReference type="ChEBI" id="CHEBI:18420"/>
    </ligand>
</feature>
<keyword evidence="9" id="KW-0067">ATP-binding</keyword>
<dbReference type="GO" id="GO:0046872">
    <property type="term" value="F:metal ion binding"/>
    <property type="evidence" value="ECO:0007669"/>
    <property type="project" value="UniProtKB-UniRule"/>
</dbReference>
<dbReference type="PROSITE" id="PS00742">
    <property type="entry name" value="PEP_ENZYMES_2"/>
    <property type="match status" value="1"/>
</dbReference>
<feature type="domain" description="PEP-utilising enzyme mobile" evidence="15">
    <location>
        <begin position="409"/>
        <end position="490"/>
    </location>
</feature>
<feature type="binding site" evidence="14">
    <location>
        <position position="769"/>
    </location>
    <ligand>
        <name>Mg(2+)</name>
        <dbReference type="ChEBI" id="CHEBI:18420"/>
    </ligand>
</feature>
<comment type="similarity">
    <text evidence="2 11">Belongs to the PEP-utilizing enzyme family.</text>
</comment>
<evidence type="ECO:0000256" key="10">
    <source>
        <dbReference type="ARBA" id="ARBA00022842"/>
    </source>
</evidence>
<dbReference type="InterPro" id="IPR023151">
    <property type="entry name" value="PEP_util_CS"/>
</dbReference>
<feature type="binding site" evidence="13">
    <location>
        <position position="604"/>
    </location>
    <ligand>
        <name>substrate</name>
    </ligand>
</feature>
<evidence type="ECO:0000259" key="15">
    <source>
        <dbReference type="Pfam" id="PF00391"/>
    </source>
</evidence>
<feature type="binding site" evidence="13">
    <location>
        <position position="766"/>
    </location>
    <ligand>
        <name>substrate</name>
    </ligand>
</feature>
<feature type="domain" description="PEP-utilising enzyme C-terminal" evidence="17">
    <location>
        <begin position="506"/>
        <end position="870"/>
    </location>
</feature>
<dbReference type="SUPFAM" id="SSF51621">
    <property type="entry name" value="Phosphoenolpyruvate/pyruvate domain"/>
    <property type="match status" value="1"/>
</dbReference>
<dbReference type="Gene3D" id="3.30.470.20">
    <property type="entry name" value="ATP-grasp fold, B domain"/>
    <property type="match status" value="1"/>
</dbReference>
<evidence type="ECO:0000256" key="5">
    <source>
        <dbReference type="ARBA" id="ARBA00022679"/>
    </source>
</evidence>